<dbReference type="RefSeq" id="WP_131154356.1">
    <property type="nucleotide sequence ID" value="NZ_CP036402.1"/>
</dbReference>
<evidence type="ECO:0000313" key="1">
    <source>
        <dbReference type="EMBL" id="QBI19359.1"/>
    </source>
</evidence>
<reference evidence="1 2" key="1">
    <citation type="submission" date="2019-01" db="EMBL/GenBank/DDBJ databases">
        <title>Egibacter rhizosphaerae EGI 80759T.</title>
        <authorList>
            <person name="Chen D.-D."/>
            <person name="Tian Y."/>
            <person name="Jiao J.-Y."/>
            <person name="Zhang X.-T."/>
            <person name="Zhang Y.-G."/>
            <person name="Zhang Y."/>
            <person name="Xiao M."/>
            <person name="Shu W.-S."/>
            <person name="Li W.-J."/>
        </authorList>
    </citation>
    <scope>NUCLEOTIDE SEQUENCE [LARGE SCALE GENOMIC DNA]</scope>
    <source>
        <strain evidence="1 2">EGI 80759</strain>
    </source>
</reference>
<accession>A0A411YDP4</accession>
<evidence type="ECO:0000313" key="2">
    <source>
        <dbReference type="Proteomes" id="UP000291469"/>
    </source>
</evidence>
<dbReference type="KEGG" id="erz:ER308_07240"/>
<dbReference type="EMBL" id="CP036402">
    <property type="protein sequence ID" value="QBI19359.1"/>
    <property type="molecule type" value="Genomic_DNA"/>
</dbReference>
<dbReference type="Proteomes" id="UP000291469">
    <property type="component" value="Chromosome"/>
</dbReference>
<dbReference type="AlphaFoldDB" id="A0A411YDP4"/>
<name>A0A411YDP4_9ACTN</name>
<proteinExistence type="predicted"/>
<sequence length="69" mass="7736">MSGDDAPEWIVKQGCGHVSRWVLASKPEHFNGDWPDDGTQPCKGAPIIGWGEWCPRCRDIVSVREVADW</sequence>
<gene>
    <name evidence="1" type="ORF">ER308_07240</name>
</gene>
<keyword evidence="2" id="KW-1185">Reference proteome</keyword>
<organism evidence="1 2">
    <name type="scientific">Egibacter rhizosphaerae</name>
    <dbReference type="NCBI Taxonomy" id="1670831"/>
    <lineage>
        <taxon>Bacteria</taxon>
        <taxon>Bacillati</taxon>
        <taxon>Actinomycetota</taxon>
        <taxon>Nitriliruptoria</taxon>
        <taxon>Egibacterales</taxon>
        <taxon>Egibacteraceae</taxon>
        <taxon>Egibacter</taxon>
    </lineage>
</organism>
<dbReference type="OrthoDB" id="9803842at2"/>
<protein>
    <submittedName>
        <fullName evidence="1">Uncharacterized protein</fullName>
    </submittedName>
</protein>